<evidence type="ECO:0000313" key="1">
    <source>
        <dbReference type="EMBL" id="MCI16823.1"/>
    </source>
</evidence>
<comment type="caution">
    <text evidence="1">The sequence shown here is derived from an EMBL/GenBank/DDBJ whole genome shotgun (WGS) entry which is preliminary data.</text>
</comment>
<feature type="non-terminal residue" evidence="1">
    <location>
        <position position="1"/>
    </location>
</feature>
<dbReference type="EMBL" id="LXQA010102624">
    <property type="protein sequence ID" value="MCI16823.1"/>
    <property type="molecule type" value="Genomic_DNA"/>
</dbReference>
<organism evidence="1 2">
    <name type="scientific">Trifolium medium</name>
    <dbReference type="NCBI Taxonomy" id="97028"/>
    <lineage>
        <taxon>Eukaryota</taxon>
        <taxon>Viridiplantae</taxon>
        <taxon>Streptophyta</taxon>
        <taxon>Embryophyta</taxon>
        <taxon>Tracheophyta</taxon>
        <taxon>Spermatophyta</taxon>
        <taxon>Magnoliopsida</taxon>
        <taxon>eudicotyledons</taxon>
        <taxon>Gunneridae</taxon>
        <taxon>Pentapetalae</taxon>
        <taxon>rosids</taxon>
        <taxon>fabids</taxon>
        <taxon>Fabales</taxon>
        <taxon>Fabaceae</taxon>
        <taxon>Papilionoideae</taxon>
        <taxon>50 kb inversion clade</taxon>
        <taxon>NPAAA clade</taxon>
        <taxon>Hologalegina</taxon>
        <taxon>IRL clade</taxon>
        <taxon>Trifolieae</taxon>
        <taxon>Trifolium</taxon>
    </lineage>
</organism>
<dbReference type="Proteomes" id="UP000265520">
    <property type="component" value="Unassembled WGS sequence"/>
</dbReference>
<evidence type="ECO:0000313" key="2">
    <source>
        <dbReference type="Proteomes" id="UP000265520"/>
    </source>
</evidence>
<reference evidence="1 2" key="1">
    <citation type="journal article" date="2018" name="Front. Plant Sci.">
        <title>Red Clover (Trifolium pratense) and Zigzag Clover (T. medium) - A Picture of Genomic Similarities and Differences.</title>
        <authorList>
            <person name="Dluhosova J."/>
            <person name="Istvanek J."/>
            <person name="Nedelnik J."/>
            <person name="Repkova J."/>
        </authorList>
    </citation>
    <scope>NUCLEOTIDE SEQUENCE [LARGE SCALE GENOMIC DNA]</scope>
    <source>
        <strain evidence="2">cv. 10/8</strain>
        <tissue evidence="1">Leaf</tissue>
    </source>
</reference>
<protein>
    <submittedName>
        <fullName evidence="1">Uncharacterized protein</fullName>
    </submittedName>
</protein>
<keyword evidence="2" id="KW-1185">Reference proteome</keyword>
<dbReference type="AlphaFoldDB" id="A0A392PXI2"/>
<accession>A0A392PXI2</accession>
<feature type="non-terminal residue" evidence="1">
    <location>
        <position position="41"/>
    </location>
</feature>
<proteinExistence type="predicted"/>
<name>A0A392PXI2_9FABA</name>
<sequence>KVPGPTYPQAIRESEPRNSVGDRLYGLFYEYQVSCVLGTDV</sequence>